<proteinExistence type="predicted"/>
<evidence type="ECO:0000313" key="1">
    <source>
        <dbReference type="EMBL" id="CAG8526153.1"/>
    </source>
</evidence>
<dbReference type="Proteomes" id="UP000789572">
    <property type="component" value="Unassembled WGS sequence"/>
</dbReference>
<sequence>MEAPTSLARLFDRMEAPTSLARLFDKMEAPTSLARLFDKMEAPTSLARLFDKWKAIFGKGQRRNRENGDQKKKTRVTEKDKTLNIEAQIDVAYQDWRDKFEDEADEADFFCTATPNPVPLEGKLLLEPVKELSKKTPNHWNDKDLMPIIKLLAGRPWIDGRGDNYDGACAFNMISPDFDAYLNEHDKIRGLVDPTYVVADIGGAIPNFGIKNYPPVGSPHPQLTNFANTTYAWVFNGRDRVAQAQHLVGWLQRAVPGLSLFVFNTTSPATQY</sequence>
<dbReference type="OrthoDB" id="2368109at2759"/>
<organism evidence="1 2">
    <name type="scientific">Paraglomus occultum</name>
    <dbReference type="NCBI Taxonomy" id="144539"/>
    <lineage>
        <taxon>Eukaryota</taxon>
        <taxon>Fungi</taxon>
        <taxon>Fungi incertae sedis</taxon>
        <taxon>Mucoromycota</taxon>
        <taxon>Glomeromycotina</taxon>
        <taxon>Glomeromycetes</taxon>
        <taxon>Paraglomerales</taxon>
        <taxon>Paraglomeraceae</taxon>
        <taxon>Paraglomus</taxon>
    </lineage>
</organism>
<dbReference type="EMBL" id="CAJVPJ010000454">
    <property type="protein sequence ID" value="CAG8526153.1"/>
    <property type="molecule type" value="Genomic_DNA"/>
</dbReference>
<comment type="caution">
    <text evidence="1">The sequence shown here is derived from an EMBL/GenBank/DDBJ whole genome shotgun (WGS) entry which is preliminary data.</text>
</comment>
<gene>
    <name evidence="1" type="ORF">POCULU_LOCUS3827</name>
</gene>
<dbReference type="AlphaFoldDB" id="A0A9N9FDU5"/>
<evidence type="ECO:0000313" key="2">
    <source>
        <dbReference type="Proteomes" id="UP000789572"/>
    </source>
</evidence>
<accession>A0A9N9FDU5</accession>
<reference evidence="1" key="1">
    <citation type="submission" date="2021-06" db="EMBL/GenBank/DDBJ databases">
        <authorList>
            <person name="Kallberg Y."/>
            <person name="Tangrot J."/>
            <person name="Rosling A."/>
        </authorList>
    </citation>
    <scope>NUCLEOTIDE SEQUENCE</scope>
    <source>
        <strain evidence="1">IA702</strain>
    </source>
</reference>
<name>A0A9N9FDU5_9GLOM</name>
<keyword evidence="2" id="KW-1185">Reference proteome</keyword>
<protein>
    <submittedName>
        <fullName evidence="1">2630_t:CDS:1</fullName>
    </submittedName>
</protein>